<dbReference type="PANTHER" id="PTHR48100">
    <property type="entry name" value="BROAD-SPECIFICITY PHOSPHATASE YOR283W-RELATED"/>
    <property type="match status" value="1"/>
</dbReference>
<dbReference type="EMBL" id="NVYO01000001">
    <property type="protein sequence ID" value="PBQ22996.1"/>
    <property type="molecule type" value="Genomic_DNA"/>
</dbReference>
<gene>
    <name evidence="1" type="ORF">CNR29_02755</name>
</gene>
<dbReference type="InterPro" id="IPR013078">
    <property type="entry name" value="His_Pase_superF_clade-1"/>
</dbReference>
<dbReference type="PANTHER" id="PTHR48100:SF1">
    <property type="entry name" value="HISTIDINE PHOSPHATASE FAMILY PROTEIN-RELATED"/>
    <property type="match status" value="1"/>
</dbReference>
<dbReference type="InterPro" id="IPR050275">
    <property type="entry name" value="PGM_Phosphatase"/>
</dbReference>
<name>A0A2A3TWI7_LEVBR</name>
<dbReference type="GO" id="GO:0005737">
    <property type="term" value="C:cytoplasm"/>
    <property type="evidence" value="ECO:0007669"/>
    <property type="project" value="TreeGrafter"/>
</dbReference>
<comment type="caution">
    <text evidence="1">The sequence shown here is derived from an EMBL/GenBank/DDBJ whole genome shotgun (WGS) entry which is preliminary data.</text>
</comment>
<evidence type="ECO:0000313" key="1">
    <source>
        <dbReference type="EMBL" id="PBQ22996.1"/>
    </source>
</evidence>
<accession>A0A2A3TWI7</accession>
<protein>
    <submittedName>
        <fullName evidence="1">Fructose-2,6-bisphosphatase</fullName>
    </submittedName>
</protein>
<dbReference type="AlphaFoldDB" id="A0A2A3TWI7"/>
<proteinExistence type="predicted"/>
<sequence length="204" mass="23606">MTIFYFVRHGQTWANQQGIKQGILDDEQTRLTEFGQQQTRQLRTHFQPAIDHIICSPLRRAQETARILNDHYQLPIQLDSRLTELGYGQWTGQATQMLMNQFPDDFDDYIQDVALTLTSKKLRVLHQQVQAFLIQMTQKFPNDNLLVVTHGWIIKMAALLVLQGERSTSLLDSANDSVTKIIVDADTLKTYLSYYNQCVSPDFR</sequence>
<reference evidence="1 2" key="1">
    <citation type="submission" date="2017-09" db="EMBL/GenBank/DDBJ databases">
        <title>Genome sequence of Lactobacillus brevis D7.</title>
        <authorList>
            <person name="Kwon M.-S."/>
            <person name="Lim S.K."/>
            <person name="Choi H.-J."/>
        </authorList>
    </citation>
    <scope>NUCLEOTIDE SEQUENCE [LARGE SCALE GENOMIC DNA]</scope>
    <source>
        <strain evidence="1 2">D7</strain>
    </source>
</reference>
<dbReference type="Proteomes" id="UP000217918">
    <property type="component" value="Unassembled WGS sequence"/>
</dbReference>
<dbReference type="SUPFAM" id="SSF53254">
    <property type="entry name" value="Phosphoglycerate mutase-like"/>
    <property type="match status" value="1"/>
</dbReference>
<dbReference type="Gene3D" id="3.40.50.1240">
    <property type="entry name" value="Phosphoglycerate mutase-like"/>
    <property type="match status" value="1"/>
</dbReference>
<dbReference type="RefSeq" id="WP_096109719.1">
    <property type="nucleotide sequence ID" value="NZ_NVYO01000001.1"/>
</dbReference>
<dbReference type="SMART" id="SM00855">
    <property type="entry name" value="PGAM"/>
    <property type="match status" value="1"/>
</dbReference>
<dbReference type="Pfam" id="PF00300">
    <property type="entry name" value="His_Phos_1"/>
    <property type="match status" value="1"/>
</dbReference>
<dbReference type="CDD" id="cd07067">
    <property type="entry name" value="HP_PGM_like"/>
    <property type="match status" value="1"/>
</dbReference>
<dbReference type="GO" id="GO:0016791">
    <property type="term" value="F:phosphatase activity"/>
    <property type="evidence" value="ECO:0007669"/>
    <property type="project" value="TreeGrafter"/>
</dbReference>
<evidence type="ECO:0000313" key="2">
    <source>
        <dbReference type="Proteomes" id="UP000217918"/>
    </source>
</evidence>
<organism evidence="1 2">
    <name type="scientific">Levilactobacillus brevis</name>
    <name type="common">Lactobacillus brevis</name>
    <dbReference type="NCBI Taxonomy" id="1580"/>
    <lineage>
        <taxon>Bacteria</taxon>
        <taxon>Bacillati</taxon>
        <taxon>Bacillota</taxon>
        <taxon>Bacilli</taxon>
        <taxon>Lactobacillales</taxon>
        <taxon>Lactobacillaceae</taxon>
        <taxon>Levilactobacillus</taxon>
    </lineage>
</organism>
<dbReference type="InterPro" id="IPR029033">
    <property type="entry name" value="His_PPase_superfam"/>
</dbReference>